<keyword evidence="1 3" id="KW-0964">Secreted</keyword>
<dbReference type="GO" id="GO:0006949">
    <property type="term" value="P:syncytium formation"/>
    <property type="evidence" value="ECO:0007669"/>
    <property type="project" value="EnsemblPlants"/>
</dbReference>
<feature type="signal peptide" evidence="3">
    <location>
        <begin position="1"/>
        <end position="19"/>
    </location>
</feature>
<keyword evidence="3" id="KW-0961">Cell wall biogenesis/degradation</keyword>
<keyword evidence="5" id="KW-0812">Transmembrane</keyword>
<keyword evidence="3" id="KW-0134">Cell wall</keyword>
<dbReference type="SUPFAM" id="SSF50685">
    <property type="entry name" value="Barwin-like endoglucanases"/>
    <property type="match status" value="1"/>
</dbReference>
<dbReference type="SMART" id="SM00837">
    <property type="entry name" value="DPBB_1"/>
    <property type="match status" value="1"/>
</dbReference>
<comment type="subcellular location">
    <subcellularLocation>
        <location evidence="3">Secreted</location>
        <location evidence="3">Cell wall</location>
    </subcellularLocation>
    <subcellularLocation>
        <location evidence="3">Membrane</location>
        <topology evidence="3">Peripheral membrane protein</topology>
    </subcellularLocation>
</comment>
<dbReference type="PRINTS" id="PR01226">
    <property type="entry name" value="EXPANSIN"/>
</dbReference>
<dbReference type="PANTHER" id="PTHR31867">
    <property type="entry name" value="EXPANSIN-A15"/>
    <property type="match status" value="1"/>
</dbReference>
<dbReference type="Proteomes" id="UP000007306">
    <property type="component" value="Unassembled WGS sequence"/>
</dbReference>
<evidence type="ECO:0000313" key="8">
    <source>
        <dbReference type="Proteomes" id="UP000007306"/>
    </source>
</evidence>
<reference evidence="8" key="2">
    <citation type="submission" date="2018-04" db="EMBL/GenBank/DDBJ databases">
        <title>OglaRS2 (Oryza glaberrima Reference Sequence Version 2).</title>
        <authorList>
            <person name="Zhang J."/>
            <person name="Kudrna D."/>
            <person name="Lee S."/>
            <person name="Talag J."/>
            <person name="Rajasekar S."/>
            <person name="Wing R.A."/>
        </authorList>
    </citation>
    <scope>NUCLEOTIDE SEQUENCE [LARGE SCALE GENOMIC DNA]</scope>
    <source>
        <strain evidence="8">cv. IRGC 96717</strain>
    </source>
</reference>
<comment type="function">
    <text evidence="3">Causes loosening and extension of plant cell walls by disrupting non-covalent bonding between cellulose microfibrils and matrix glucans. No enzymatic activity has been found.</text>
</comment>
<comment type="similarity">
    <text evidence="3">Belongs to the expansin family. Expansin A subfamily.</text>
</comment>
<evidence type="ECO:0000256" key="5">
    <source>
        <dbReference type="SAM" id="Phobius"/>
    </source>
</evidence>
<keyword evidence="8" id="KW-1185">Reference proteome</keyword>
<dbReference type="Gramene" id="ORGLA07G0234000.1">
    <property type="protein sequence ID" value="ORGLA07G0234000.1"/>
    <property type="gene ID" value="ORGLA07G0234000"/>
</dbReference>
<evidence type="ECO:0000259" key="6">
    <source>
        <dbReference type="PROSITE" id="PS50842"/>
    </source>
</evidence>
<name>I1QDZ8_ORYGL</name>
<dbReference type="GO" id="GO:0016020">
    <property type="term" value="C:membrane"/>
    <property type="evidence" value="ECO:0007669"/>
    <property type="project" value="UniProtKB-SubCell"/>
</dbReference>
<evidence type="ECO:0000256" key="3">
    <source>
        <dbReference type="RuleBase" id="RU365023"/>
    </source>
</evidence>
<keyword evidence="2 3" id="KW-0732">Signal</keyword>
<dbReference type="GO" id="GO:0009664">
    <property type="term" value="P:plant-type cell wall organization"/>
    <property type="evidence" value="ECO:0007669"/>
    <property type="project" value="InterPro"/>
</dbReference>
<dbReference type="EnsemblPlants" id="ORGLA07G0234000.1">
    <property type="protein sequence ID" value="ORGLA07G0234000.1"/>
    <property type="gene ID" value="ORGLA07G0234000"/>
</dbReference>
<evidence type="ECO:0000256" key="1">
    <source>
        <dbReference type="ARBA" id="ARBA00022525"/>
    </source>
</evidence>
<dbReference type="InterPro" id="IPR007112">
    <property type="entry name" value="Expansin/allergen_DPBB_dom"/>
</dbReference>
<dbReference type="HOGENOM" id="CLU_981333_0_0_1"/>
<feature type="domain" description="Expansin-like EG45" evidence="6">
    <location>
        <begin position="52"/>
        <end position="166"/>
    </location>
</feature>
<evidence type="ECO:0000256" key="4">
    <source>
        <dbReference type="SAM" id="MobiDB-lite"/>
    </source>
</evidence>
<proteinExistence type="inferred from homology"/>
<evidence type="ECO:0000313" key="7">
    <source>
        <dbReference type="EnsemblPlants" id="ORGLA07G0234000.1"/>
    </source>
</evidence>
<feature type="transmembrane region" description="Helical" evidence="5">
    <location>
        <begin position="266"/>
        <end position="283"/>
    </location>
</feature>
<dbReference type="eggNOG" id="ENOG502QV32">
    <property type="taxonomic scope" value="Eukaryota"/>
</dbReference>
<dbReference type="InterPro" id="IPR009009">
    <property type="entry name" value="RlpA-like_DPBB"/>
</dbReference>
<keyword evidence="5" id="KW-0472">Membrane</keyword>
<dbReference type="PROSITE" id="PS50842">
    <property type="entry name" value="EXPANSIN_EG45"/>
    <property type="match status" value="1"/>
</dbReference>
<dbReference type="GO" id="GO:0005576">
    <property type="term" value="C:extracellular region"/>
    <property type="evidence" value="ECO:0007669"/>
    <property type="project" value="InterPro"/>
</dbReference>
<feature type="region of interest" description="Disordered" evidence="4">
    <location>
        <begin position="165"/>
        <end position="242"/>
    </location>
</feature>
<dbReference type="Gene3D" id="2.40.40.10">
    <property type="entry name" value="RlpA-like domain"/>
    <property type="match status" value="1"/>
</dbReference>
<dbReference type="Pfam" id="PF03330">
    <property type="entry name" value="DPBB_1"/>
    <property type="match status" value="1"/>
</dbReference>
<dbReference type="PRINTS" id="PR01225">
    <property type="entry name" value="EXPANSNFAMLY"/>
</dbReference>
<accession>I1QDZ8</accession>
<dbReference type="InterPro" id="IPR002963">
    <property type="entry name" value="Expansin"/>
</dbReference>
<dbReference type="AlphaFoldDB" id="I1QDZ8"/>
<dbReference type="InterPro" id="IPR007118">
    <property type="entry name" value="Expan_Lol_pI"/>
</dbReference>
<dbReference type="STRING" id="4538.I1QDZ8"/>
<feature type="chain" id="PRO_5003649892" description="Expansin" evidence="3">
    <location>
        <begin position="20"/>
        <end position="284"/>
    </location>
</feature>
<evidence type="ECO:0000256" key="2">
    <source>
        <dbReference type="ARBA" id="ARBA00022729"/>
    </source>
</evidence>
<reference evidence="7" key="1">
    <citation type="submission" date="2015-06" db="UniProtKB">
        <authorList>
            <consortium name="EnsemblPlants"/>
        </authorList>
    </citation>
    <scope>IDENTIFICATION</scope>
</reference>
<organism evidence="7 8">
    <name type="scientific">Oryza glaberrima</name>
    <name type="common">African rice</name>
    <dbReference type="NCBI Taxonomy" id="4538"/>
    <lineage>
        <taxon>Eukaryota</taxon>
        <taxon>Viridiplantae</taxon>
        <taxon>Streptophyta</taxon>
        <taxon>Embryophyta</taxon>
        <taxon>Tracheophyta</taxon>
        <taxon>Spermatophyta</taxon>
        <taxon>Magnoliopsida</taxon>
        <taxon>Liliopsida</taxon>
        <taxon>Poales</taxon>
        <taxon>Poaceae</taxon>
        <taxon>BOP clade</taxon>
        <taxon>Oryzoideae</taxon>
        <taxon>Oryzeae</taxon>
        <taxon>Oryzinae</taxon>
        <taxon>Oryza</taxon>
    </lineage>
</organism>
<sequence>MSSVLLFLLLLLLSGVSLSGCIRLGNGGYEEWRMGSATYIKESLGHPLNDGGGACGYGDLDIFRYGRYTAGVSGALFGRGSACGGCYEVRCVNHVLWCLRGSPTVVVTATDFCAPNLGLSDDYGGWCNFPKEHFEMSEAAFLRVAKAKADIVPVQFRRVSCDRAGGDEVHHHRRRQLPAGADHERGGGRGGGGGEGEGVEDRVDPDGEELGPELAVRRRPPRPAAVVRGHRREGPHGRRLQRRAAGLDVRADLRRQAVRRVGVDDVGVILGMIVIIMVIIILYR</sequence>
<keyword evidence="5" id="KW-1133">Transmembrane helix</keyword>
<dbReference type="InterPro" id="IPR036908">
    <property type="entry name" value="RlpA-like_sf"/>
</dbReference>
<dbReference type="CDD" id="cd22274">
    <property type="entry name" value="DPBB_EXPA_N"/>
    <property type="match status" value="1"/>
</dbReference>
<feature type="compositionally biased region" description="Basic residues" evidence="4">
    <location>
        <begin position="228"/>
        <end position="242"/>
    </location>
</feature>
<protein>
    <recommendedName>
        <fullName evidence="3">Expansin</fullName>
    </recommendedName>
</protein>